<evidence type="ECO:0000313" key="8">
    <source>
        <dbReference type="EMBL" id="KAK7058627.1"/>
    </source>
</evidence>
<evidence type="ECO:0000256" key="3">
    <source>
        <dbReference type="ARBA" id="ARBA00022679"/>
    </source>
</evidence>
<dbReference type="GO" id="GO:0008299">
    <property type="term" value="P:isoprenoid biosynthetic process"/>
    <property type="evidence" value="ECO:0007669"/>
    <property type="project" value="UniProtKB-KW"/>
</dbReference>
<comment type="similarity">
    <text evidence="2">Belongs to the FPP/GGPP synthase family.</text>
</comment>
<dbReference type="Gene3D" id="3.30.450.30">
    <property type="entry name" value="Dynein light chain 2a, cytoplasmic"/>
    <property type="match status" value="1"/>
</dbReference>
<dbReference type="AlphaFoldDB" id="A0AAW0E429"/>
<sequence length="569" mass="62936">MLVLSTLHTLLSQVLSLPHLHSAILSTPSGQLVCYASDPFRPKDEIRVVVGLSGEIWQETLDNGTGMVDSELGRIMVIPVDEPSEEQSQPPPSKTYQPLMLLTLNSTDAVEWNELQAKGKALAKHLARSLGKYREHLASPKPPPTSHLPSPTPIRYALAAQVHPEPKPRLSPRLNLVKPTETPRIADPHILVAPELAHIRQNLFNLLGSAHPALNDLLHSKRYFLHPSKQLRPLLVLLFARATNGLGEAWAHKNWTAHREQACGRDEELDRPLSLSGLLNDSNPNTPDHAESFHSVFSLNKPHADAPLPHMEDVYDTPFSILPSQLRLAQIVEMIHVASSLHDQVSSSDESFGNKLSILGGDFLLGRASHALSRLGEAEVVELIANVISNTVEGAIWLIKDPVSIQSPKEAWNSYFRRIYLSSASLWAKGARSSVVLGGCREGVWKEVAYAYGRHLGLAHQVVEDAAEYRTSRPPSFSAPLLYAWESRPDVITPIIQRNFSHEGDAETVHHLITESSALERTQELVQLYASQARDALGFMPATFPPSDSRAEAVHSLKTLTVKVAERRW</sequence>
<dbReference type="EC" id="2.5.1.75" evidence="8"/>
<feature type="signal peptide" evidence="7">
    <location>
        <begin position="1"/>
        <end position="16"/>
    </location>
</feature>
<comment type="caution">
    <text evidence="8">The sequence shown here is derived from an EMBL/GenBank/DDBJ whole genome shotgun (WGS) entry which is preliminary data.</text>
</comment>
<dbReference type="GO" id="GO:0046872">
    <property type="term" value="F:metal ion binding"/>
    <property type="evidence" value="ECO:0007669"/>
    <property type="project" value="UniProtKB-KW"/>
</dbReference>
<evidence type="ECO:0000256" key="6">
    <source>
        <dbReference type="ARBA" id="ARBA00023229"/>
    </source>
</evidence>
<organism evidence="8 9">
    <name type="scientific">Paramarasmius palmivorus</name>
    <dbReference type="NCBI Taxonomy" id="297713"/>
    <lineage>
        <taxon>Eukaryota</taxon>
        <taxon>Fungi</taxon>
        <taxon>Dikarya</taxon>
        <taxon>Basidiomycota</taxon>
        <taxon>Agaricomycotina</taxon>
        <taxon>Agaricomycetes</taxon>
        <taxon>Agaricomycetidae</taxon>
        <taxon>Agaricales</taxon>
        <taxon>Marasmiineae</taxon>
        <taxon>Marasmiaceae</taxon>
        <taxon>Paramarasmius</taxon>
    </lineage>
</organism>
<dbReference type="Gene3D" id="1.10.600.10">
    <property type="entry name" value="Farnesyl Diphosphate Synthase"/>
    <property type="match status" value="1"/>
</dbReference>
<dbReference type="GO" id="GO:1990234">
    <property type="term" value="C:transferase complex"/>
    <property type="evidence" value="ECO:0007669"/>
    <property type="project" value="TreeGrafter"/>
</dbReference>
<dbReference type="GO" id="GO:0052381">
    <property type="term" value="F:tRNA dimethylallyltransferase activity"/>
    <property type="evidence" value="ECO:0007669"/>
    <property type="project" value="UniProtKB-EC"/>
</dbReference>
<feature type="chain" id="PRO_5043799381" evidence="7">
    <location>
        <begin position="17"/>
        <end position="569"/>
    </location>
</feature>
<dbReference type="PANTHER" id="PTHR12001:SF69">
    <property type="entry name" value="ALL TRANS-POLYPRENYL-DIPHOSPHATE SYNTHASE PDSS1"/>
    <property type="match status" value="1"/>
</dbReference>
<keyword evidence="3 8" id="KW-0808">Transferase</keyword>
<keyword evidence="6" id="KW-0414">Isoprene biosynthesis</keyword>
<dbReference type="InterPro" id="IPR000092">
    <property type="entry name" value="Polyprenyl_synt"/>
</dbReference>
<dbReference type="GO" id="GO:0004659">
    <property type="term" value="F:prenyltransferase activity"/>
    <property type="evidence" value="ECO:0007669"/>
    <property type="project" value="InterPro"/>
</dbReference>
<dbReference type="EMBL" id="JAYKXP010000005">
    <property type="protein sequence ID" value="KAK7058627.1"/>
    <property type="molecule type" value="Genomic_DNA"/>
</dbReference>
<keyword evidence="7" id="KW-0732">Signal</keyword>
<comment type="cofactor">
    <cofactor evidence="1">
        <name>Mg(2+)</name>
        <dbReference type="ChEBI" id="CHEBI:18420"/>
    </cofactor>
</comment>
<keyword evidence="5" id="KW-0460">Magnesium</keyword>
<evidence type="ECO:0000256" key="7">
    <source>
        <dbReference type="SAM" id="SignalP"/>
    </source>
</evidence>
<dbReference type="PANTHER" id="PTHR12001">
    <property type="entry name" value="GERANYLGERANYL PYROPHOSPHATE SYNTHASE"/>
    <property type="match status" value="1"/>
</dbReference>
<evidence type="ECO:0000256" key="2">
    <source>
        <dbReference type="ARBA" id="ARBA00006706"/>
    </source>
</evidence>
<dbReference type="SUPFAM" id="SSF48576">
    <property type="entry name" value="Terpenoid synthases"/>
    <property type="match status" value="1"/>
</dbReference>
<evidence type="ECO:0000256" key="1">
    <source>
        <dbReference type="ARBA" id="ARBA00001946"/>
    </source>
</evidence>
<dbReference type="GO" id="GO:0006744">
    <property type="term" value="P:ubiquinone biosynthetic process"/>
    <property type="evidence" value="ECO:0007669"/>
    <property type="project" value="TreeGrafter"/>
</dbReference>
<dbReference type="Proteomes" id="UP001383192">
    <property type="component" value="Unassembled WGS sequence"/>
</dbReference>
<evidence type="ECO:0000256" key="4">
    <source>
        <dbReference type="ARBA" id="ARBA00022723"/>
    </source>
</evidence>
<dbReference type="Pfam" id="PF00348">
    <property type="entry name" value="polyprenyl_synt"/>
    <property type="match status" value="1"/>
</dbReference>
<name>A0AAW0E429_9AGAR</name>
<evidence type="ECO:0000256" key="5">
    <source>
        <dbReference type="ARBA" id="ARBA00022842"/>
    </source>
</evidence>
<keyword evidence="4" id="KW-0479">Metal-binding</keyword>
<gene>
    <name evidence="8" type="primary">COQ1</name>
    <name evidence="8" type="ORF">VNI00_002263</name>
</gene>
<accession>A0AAW0E429</accession>
<evidence type="ECO:0000313" key="9">
    <source>
        <dbReference type="Proteomes" id="UP001383192"/>
    </source>
</evidence>
<protein>
    <submittedName>
        <fullName evidence="8">Coq1 putative hexaprenyl diphosphate synthase</fullName>
        <ecNumber evidence="8">2.5.1.75</ecNumber>
    </submittedName>
</protein>
<reference evidence="8 9" key="1">
    <citation type="submission" date="2024-01" db="EMBL/GenBank/DDBJ databases">
        <title>A draft genome for a cacao thread blight-causing isolate of Paramarasmius palmivorus.</title>
        <authorList>
            <person name="Baruah I.K."/>
            <person name="Bukari Y."/>
            <person name="Amoako-Attah I."/>
            <person name="Meinhardt L.W."/>
            <person name="Bailey B.A."/>
            <person name="Cohen S.P."/>
        </authorList>
    </citation>
    <scope>NUCLEOTIDE SEQUENCE [LARGE SCALE GENOMIC DNA]</scope>
    <source>
        <strain evidence="8 9">GH-12</strain>
    </source>
</reference>
<keyword evidence="9" id="KW-1185">Reference proteome</keyword>
<proteinExistence type="inferred from homology"/>
<dbReference type="InterPro" id="IPR008949">
    <property type="entry name" value="Isoprenoid_synthase_dom_sf"/>
</dbReference>